<evidence type="ECO:0000256" key="5">
    <source>
        <dbReference type="SAM" id="SignalP"/>
    </source>
</evidence>
<name>A0A077WQP7_9FUNG</name>
<dbReference type="Gene3D" id="2.30.30.40">
    <property type="entry name" value="SH3 Domains"/>
    <property type="match status" value="1"/>
</dbReference>
<dbReference type="EMBL" id="LK023328">
    <property type="protein sequence ID" value="CDS08982.1"/>
    <property type="molecule type" value="Genomic_DNA"/>
</dbReference>
<proteinExistence type="predicted"/>
<dbReference type="AlphaFoldDB" id="A0A077WQP7"/>
<organism evidence="7">
    <name type="scientific">Lichtheimia ramosa</name>
    <dbReference type="NCBI Taxonomy" id="688394"/>
    <lineage>
        <taxon>Eukaryota</taxon>
        <taxon>Fungi</taxon>
        <taxon>Fungi incertae sedis</taxon>
        <taxon>Mucoromycota</taxon>
        <taxon>Mucoromycotina</taxon>
        <taxon>Mucoromycetes</taxon>
        <taxon>Mucorales</taxon>
        <taxon>Lichtheimiaceae</taxon>
        <taxon>Lichtheimia</taxon>
    </lineage>
</organism>
<accession>A0A077WQP7</accession>
<keyword evidence="4" id="KW-1133">Transmembrane helix</keyword>
<evidence type="ECO:0000256" key="3">
    <source>
        <dbReference type="SAM" id="MobiDB-lite"/>
    </source>
</evidence>
<dbReference type="Pfam" id="PF14604">
    <property type="entry name" value="SH3_9"/>
    <property type="match status" value="1"/>
</dbReference>
<feature type="compositionally biased region" description="Low complexity" evidence="3">
    <location>
        <begin position="523"/>
        <end position="532"/>
    </location>
</feature>
<evidence type="ECO:0000259" key="6">
    <source>
        <dbReference type="PROSITE" id="PS50002"/>
    </source>
</evidence>
<keyword evidence="4" id="KW-0812">Transmembrane</keyword>
<keyword evidence="1 2" id="KW-0728">SH3 domain</keyword>
<gene>
    <name evidence="7" type="ORF">LRAMOSA10342</name>
</gene>
<feature type="region of interest" description="Disordered" evidence="3">
    <location>
        <begin position="506"/>
        <end position="533"/>
    </location>
</feature>
<protein>
    <recommendedName>
        <fullName evidence="6">SH3 domain-containing protein</fullName>
    </recommendedName>
</protein>
<feature type="domain" description="SH3" evidence="6">
    <location>
        <begin position="298"/>
        <end position="359"/>
    </location>
</feature>
<dbReference type="InterPro" id="IPR036028">
    <property type="entry name" value="SH3-like_dom_sf"/>
</dbReference>
<keyword evidence="4" id="KW-0472">Membrane</keyword>
<evidence type="ECO:0000256" key="2">
    <source>
        <dbReference type="PROSITE-ProRule" id="PRU00192"/>
    </source>
</evidence>
<reference evidence="7" key="1">
    <citation type="journal article" date="2014" name="Genome Announc.">
        <title>De novo whole-genome sequence and genome annotation of Lichtheimia ramosa.</title>
        <authorList>
            <person name="Linde J."/>
            <person name="Schwartze V."/>
            <person name="Binder U."/>
            <person name="Lass-Florl C."/>
            <person name="Voigt K."/>
            <person name="Horn F."/>
        </authorList>
    </citation>
    <scope>NUCLEOTIDE SEQUENCE</scope>
    <source>
        <strain evidence="7">JMRC FSU:6197</strain>
    </source>
</reference>
<dbReference type="SUPFAM" id="SSF50044">
    <property type="entry name" value="SH3-domain"/>
    <property type="match status" value="1"/>
</dbReference>
<feature type="compositionally biased region" description="Acidic residues" evidence="3">
    <location>
        <begin position="386"/>
        <end position="395"/>
    </location>
</feature>
<feature type="compositionally biased region" description="Low complexity" evidence="3">
    <location>
        <begin position="407"/>
        <end position="423"/>
    </location>
</feature>
<evidence type="ECO:0000256" key="1">
    <source>
        <dbReference type="ARBA" id="ARBA00022443"/>
    </source>
</evidence>
<sequence length="545" mass="59389">MAWRSRATVLISFLSYLLSRVNAQLESDGCLKLESSTACRAFDQYYVNIPALSSSYSFLQHVDNVASFDTSLQDHFKTTSPMQDIGCANDTQYARYSLTQTCALLVHNTDSLTCSYNHGVSPEPMCQSSCDAWVDSVSTLLQKDGSQCSTAYYQAQCDGWPAFSGTDDNCILGSDNEPDNCGFQDNNQAACDYCQNNSTDSCCNSVSCAALSAGAIAGIVIGCVVAVAIVIAGIFFCWRRQQQQRQGDSIHGGNHGGFVPITMQRHEDEARMNLVGGEAPMTPTEEKTQLPSPMSVEMAEVFCEAVHGYQPQMEDEMELREGDVVYLIFQLDDGWGYGLNLASSAPGVFPLVCVVQAREELLEQLLLPSSSQSSVNHVLNEKTLIEEEEEEEQEDPERASMLSPSGNNSTIPSPLSSSSNTSISNSALAARMQEFRDNVRRSISIGSLKRISRQPRPMPPVQVHHHDTMPTRRVSSIHQPISPALLSAPPVTSSSSSSITTTTTSRFALDANPQVHPPPPPTSSTTRTTTTTGEAYEMHHTILPH</sequence>
<feature type="chain" id="PRO_5001726673" description="SH3 domain-containing protein" evidence="5">
    <location>
        <begin position="24"/>
        <end position="545"/>
    </location>
</feature>
<dbReference type="SMART" id="SM00326">
    <property type="entry name" value="SH3"/>
    <property type="match status" value="1"/>
</dbReference>
<dbReference type="PROSITE" id="PS50002">
    <property type="entry name" value="SH3"/>
    <property type="match status" value="1"/>
</dbReference>
<feature type="region of interest" description="Disordered" evidence="3">
    <location>
        <begin position="385"/>
        <end position="423"/>
    </location>
</feature>
<evidence type="ECO:0000313" key="7">
    <source>
        <dbReference type="EMBL" id="CDS08982.1"/>
    </source>
</evidence>
<dbReference type="OrthoDB" id="5340910at2759"/>
<dbReference type="InterPro" id="IPR001452">
    <property type="entry name" value="SH3_domain"/>
</dbReference>
<keyword evidence="5" id="KW-0732">Signal</keyword>
<feature type="signal peptide" evidence="5">
    <location>
        <begin position="1"/>
        <end position="23"/>
    </location>
</feature>
<evidence type="ECO:0000256" key="4">
    <source>
        <dbReference type="SAM" id="Phobius"/>
    </source>
</evidence>
<feature type="transmembrane region" description="Helical" evidence="4">
    <location>
        <begin position="211"/>
        <end position="238"/>
    </location>
</feature>